<accession>A0A9D9DYV0</accession>
<proteinExistence type="predicted"/>
<dbReference type="PROSITE" id="PS50994">
    <property type="entry name" value="INTEGRASE"/>
    <property type="match status" value="1"/>
</dbReference>
<dbReference type="Proteomes" id="UP000823615">
    <property type="component" value="Unassembled WGS sequence"/>
</dbReference>
<protein>
    <submittedName>
        <fullName evidence="2">Transposase</fullName>
    </submittedName>
</protein>
<name>A0A9D9DYV0_9SPIO</name>
<reference evidence="2" key="1">
    <citation type="submission" date="2020-10" db="EMBL/GenBank/DDBJ databases">
        <authorList>
            <person name="Gilroy R."/>
        </authorList>
    </citation>
    <scope>NUCLEOTIDE SEQUENCE</scope>
    <source>
        <strain evidence="2">7293</strain>
    </source>
</reference>
<feature type="domain" description="Integrase catalytic" evidence="1">
    <location>
        <begin position="136"/>
        <end position="317"/>
    </location>
</feature>
<dbReference type="AlphaFoldDB" id="A0A9D9DYV0"/>
<dbReference type="InterPro" id="IPR054353">
    <property type="entry name" value="IstA-like_C"/>
</dbReference>
<reference evidence="2" key="2">
    <citation type="journal article" date="2021" name="PeerJ">
        <title>Extensive microbial diversity within the chicken gut microbiome revealed by metagenomics and culture.</title>
        <authorList>
            <person name="Gilroy R."/>
            <person name="Ravi A."/>
            <person name="Getino M."/>
            <person name="Pursley I."/>
            <person name="Horton D.L."/>
            <person name="Alikhan N.F."/>
            <person name="Baker D."/>
            <person name="Gharbi K."/>
            <person name="Hall N."/>
            <person name="Watson M."/>
            <person name="Adriaenssens E.M."/>
            <person name="Foster-Nyarko E."/>
            <person name="Jarju S."/>
            <person name="Secka A."/>
            <person name="Antonio M."/>
            <person name="Oren A."/>
            <person name="Chaudhuri R.R."/>
            <person name="La Ragione R."/>
            <person name="Hildebrand F."/>
            <person name="Pallen M.J."/>
        </authorList>
    </citation>
    <scope>NUCLEOTIDE SEQUENCE</scope>
    <source>
        <strain evidence="2">7293</strain>
    </source>
</reference>
<organism evidence="2 3">
    <name type="scientific">Candidatus Ornithospirochaeta stercoripullorum</name>
    <dbReference type="NCBI Taxonomy" id="2840899"/>
    <lineage>
        <taxon>Bacteria</taxon>
        <taxon>Pseudomonadati</taxon>
        <taxon>Spirochaetota</taxon>
        <taxon>Spirochaetia</taxon>
        <taxon>Spirochaetales</taxon>
        <taxon>Spirochaetaceae</taxon>
        <taxon>Spirochaetaceae incertae sedis</taxon>
        <taxon>Candidatus Ornithospirochaeta</taxon>
    </lineage>
</organism>
<gene>
    <name evidence="2" type="ORF">IAA97_03915</name>
</gene>
<evidence type="ECO:0000259" key="1">
    <source>
        <dbReference type="PROSITE" id="PS50994"/>
    </source>
</evidence>
<evidence type="ECO:0000313" key="3">
    <source>
        <dbReference type="Proteomes" id="UP000823615"/>
    </source>
</evidence>
<sequence length="522" mass="60115">MQKYTTIIGVLKMKGDGFTYEDIQSRFGIGSSTVNRTLSTMRKLGLTYEELSKKSPDEVEQLFYPSEKARRKDVPLPDFETIYRKIIDPKNKTTLTLAWSEYKKTSPDGYQYTQFVEHYNRYVDDHYGHRNARMPVERIPGEKTYFDWAGDKPAILLDQETGELKPVSLFVSTVGFSSLCFAEAFADEKLPSFIEGVADAVAFYGAVSRYFVPDNLKTAVTKHTKDELLLNVAFSDLESFYDTVVLPPPSRKPRGKATVEKAVQTCETYVLEKLRNCGCFSSLAQVNARIKEFTETLNETVMRGAKHSARELYEKFDRPNMKPLTMGRFMRVEYRFFTKVPDNYHLAFDDHYYSVPCRMLGKPAILKADFRTVTIADANNILICTHERSYSRFPIYITQDDHMPSEHRYYKELNAPLHDGNYYRTWALNKYGETMQRLIDAILRSQKHEATMYNSCKGILHMCSDVPRTIVEDVARQCLELNCTNYTSFKRLLRLASSTIAQATGDGAGIVHQNIRSKEEYR</sequence>
<dbReference type="GO" id="GO:0015074">
    <property type="term" value="P:DNA integration"/>
    <property type="evidence" value="ECO:0007669"/>
    <property type="project" value="InterPro"/>
</dbReference>
<evidence type="ECO:0000313" key="2">
    <source>
        <dbReference type="EMBL" id="MBO8436106.1"/>
    </source>
</evidence>
<dbReference type="PANTHER" id="PTHR35004:SF8">
    <property type="entry name" value="TRANSPOSASE RV3428C-RELATED"/>
    <property type="match status" value="1"/>
</dbReference>
<dbReference type="EMBL" id="JADIMT010000052">
    <property type="protein sequence ID" value="MBO8436106.1"/>
    <property type="molecule type" value="Genomic_DNA"/>
</dbReference>
<dbReference type="PANTHER" id="PTHR35004">
    <property type="entry name" value="TRANSPOSASE RV3428C-RELATED"/>
    <property type="match status" value="1"/>
</dbReference>
<dbReference type="Pfam" id="PF22483">
    <property type="entry name" value="Mu-transpos_C_2"/>
    <property type="match status" value="1"/>
</dbReference>
<dbReference type="InterPro" id="IPR001584">
    <property type="entry name" value="Integrase_cat-core"/>
</dbReference>
<comment type="caution">
    <text evidence="2">The sequence shown here is derived from an EMBL/GenBank/DDBJ whole genome shotgun (WGS) entry which is preliminary data.</text>
</comment>